<reference evidence="2" key="1">
    <citation type="submission" date="2018-02" db="EMBL/GenBank/DDBJ databases">
        <title>Rhizophora mucronata_Transcriptome.</title>
        <authorList>
            <person name="Meera S.P."/>
            <person name="Sreeshan A."/>
            <person name="Augustine A."/>
        </authorList>
    </citation>
    <scope>NUCLEOTIDE SEQUENCE</scope>
    <source>
        <tissue evidence="2">Leaf</tissue>
    </source>
</reference>
<feature type="transmembrane region" description="Helical" evidence="1">
    <location>
        <begin position="23"/>
        <end position="40"/>
    </location>
</feature>
<dbReference type="AlphaFoldDB" id="A0A2P2NSH1"/>
<evidence type="ECO:0000313" key="2">
    <source>
        <dbReference type="EMBL" id="MBX45446.1"/>
    </source>
</evidence>
<keyword evidence="1" id="KW-0812">Transmembrane</keyword>
<keyword evidence="1" id="KW-1133">Transmembrane helix</keyword>
<organism evidence="2">
    <name type="scientific">Rhizophora mucronata</name>
    <name type="common">Asiatic mangrove</name>
    <dbReference type="NCBI Taxonomy" id="61149"/>
    <lineage>
        <taxon>Eukaryota</taxon>
        <taxon>Viridiplantae</taxon>
        <taxon>Streptophyta</taxon>
        <taxon>Embryophyta</taxon>
        <taxon>Tracheophyta</taxon>
        <taxon>Spermatophyta</taxon>
        <taxon>Magnoliopsida</taxon>
        <taxon>eudicotyledons</taxon>
        <taxon>Gunneridae</taxon>
        <taxon>Pentapetalae</taxon>
        <taxon>rosids</taxon>
        <taxon>fabids</taxon>
        <taxon>Malpighiales</taxon>
        <taxon>Rhizophoraceae</taxon>
        <taxon>Rhizophora</taxon>
    </lineage>
</organism>
<accession>A0A2P2NSH1</accession>
<protein>
    <submittedName>
        <fullName evidence="2">Uncharacterized protein</fullName>
    </submittedName>
</protein>
<proteinExistence type="predicted"/>
<dbReference type="EMBL" id="GGEC01064962">
    <property type="protein sequence ID" value="MBX45446.1"/>
    <property type="molecule type" value="Transcribed_RNA"/>
</dbReference>
<evidence type="ECO:0000256" key="1">
    <source>
        <dbReference type="SAM" id="Phobius"/>
    </source>
</evidence>
<keyword evidence="1" id="KW-0472">Membrane</keyword>
<sequence>MSRGGAAEKDCCYASWGLNVDSGPLPLVGVYTILLFCIVLP</sequence>
<name>A0A2P2NSH1_RHIMU</name>